<reference evidence="12 13" key="1">
    <citation type="journal article" date="2016" name="Front. Microbiol.">
        <title>Genomic Resource of Rice Seed Associated Bacteria.</title>
        <authorList>
            <person name="Midha S."/>
            <person name="Bansal K."/>
            <person name="Sharma S."/>
            <person name="Kumar N."/>
            <person name="Patil P.P."/>
            <person name="Chaudhry V."/>
            <person name="Patil P.B."/>
        </authorList>
    </citation>
    <scope>NUCLEOTIDE SEQUENCE [LARGE SCALE GENOMIC DNA]</scope>
    <source>
        <strain evidence="12 13">NS226</strain>
    </source>
</reference>
<sequence>MERSEQQSLPVVEPYDSPTGGWGSVKSLAEKSIAEGLAVSTIWNTLFKQNKPDGFACVSCSWAKPADSHAFEFCENGAKATIWEQTKKRTDRDFFSRHRVTELLDWTDHDLEKHGRLTTPMRYDASLDQYVPVTWESAFREIGAELNRLDPKSVIFYASGRASLETSYMYQLFARIYGSANLPDSSNMCHESTSVGLPLSIGSPVGTIQHEDFAKTDMMFFFGHNTGTNAPRLLHPLQEARKRGVPVYTFNPVEERGLMRFKNPQAPEEMLSPDEGTKMSTEYFQLRCGGDIAAMTGIAKAVLALDDAAKEAGAPRVLDVAFIAEHGHGFEEFEAYLRAADWAEIERCSGLKREDLEEVGRVYARSNAVIAHYGMGLTQHRHGVQNVQMLVNLLLMRGNIGKPGAGISPIRGHSNVQGQRTVGITEKPELAPLDKFAAFYGFEPPREKGKATVEACEGIIDGSVKAFIGLGGNFSRAVPETELIEKAWRKMRLHVQISTKLNRNHLLPGEVTYILPCLGRIERDRQETGDQTVSVEDSTACIHGSKGWRPPASPELLSEPKIVAELAKATVPGRSTIPWDEWVADYSRIRDEIERAYPDDFKDFNQRFLQPGGFHRDLPACKRIWKTKTGKANFLVPEGFDTDPDIDVNGPDVFKLMTLRSNDQFNTTVYGYDDRLRGISGSRMVLLMNKDDMARLGLRDQDLVDVETHADDGVERRVQGLRVHSFKLPKGDVGGYYPELNKLIPLWHHEKTAHVPAAKSVPIRIQRSAAAATAA</sequence>
<comment type="cofactor">
    <cofactor evidence="2">
        <name>[4Fe-4S] cluster</name>
        <dbReference type="ChEBI" id="CHEBI:49883"/>
    </cofactor>
</comment>
<dbReference type="EMBL" id="LDPZ01000080">
    <property type="protein sequence ID" value="KTQ82632.1"/>
    <property type="molecule type" value="Genomic_DNA"/>
</dbReference>
<organism evidence="12 13">
    <name type="scientific">Aureimonas ureilytica</name>
    <dbReference type="NCBI Taxonomy" id="401562"/>
    <lineage>
        <taxon>Bacteria</taxon>
        <taxon>Pseudomonadati</taxon>
        <taxon>Pseudomonadota</taxon>
        <taxon>Alphaproteobacteria</taxon>
        <taxon>Hyphomicrobiales</taxon>
        <taxon>Aurantimonadaceae</taxon>
        <taxon>Aureimonas</taxon>
    </lineage>
</organism>
<dbReference type="Proteomes" id="UP000078272">
    <property type="component" value="Unassembled WGS sequence"/>
</dbReference>
<evidence type="ECO:0000256" key="6">
    <source>
        <dbReference type="ARBA" id="ARBA00022723"/>
    </source>
</evidence>
<evidence type="ECO:0000256" key="2">
    <source>
        <dbReference type="ARBA" id="ARBA00001966"/>
    </source>
</evidence>
<comment type="caution">
    <text evidence="12">The sequence shown here is derived from an EMBL/GenBank/DDBJ whole genome shotgun (WGS) entry which is preliminary data.</text>
</comment>
<keyword evidence="6" id="KW-0479">Metal-binding</keyword>
<accession>A0A175R194</accession>
<comment type="similarity">
    <text evidence="3">Belongs to the prokaryotic molybdopterin-containing oxidoreductase family.</text>
</comment>
<keyword evidence="8" id="KW-0408">Iron</keyword>
<dbReference type="GO" id="GO:0051539">
    <property type="term" value="F:4 iron, 4 sulfur cluster binding"/>
    <property type="evidence" value="ECO:0007669"/>
    <property type="project" value="UniProtKB-KW"/>
</dbReference>
<dbReference type="GO" id="GO:0016020">
    <property type="term" value="C:membrane"/>
    <property type="evidence" value="ECO:0007669"/>
    <property type="project" value="TreeGrafter"/>
</dbReference>
<dbReference type="InterPro" id="IPR050123">
    <property type="entry name" value="Prok_molybdopt-oxidoreductase"/>
</dbReference>
<dbReference type="GO" id="GO:0030151">
    <property type="term" value="F:molybdenum ion binding"/>
    <property type="evidence" value="ECO:0007669"/>
    <property type="project" value="InterPro"/>
</dbReference>
<name>A0A175R194_9HYPH</name>
<dbReference type="InterPro" id="IPR006657">
    <property type="entry name" value="MoPterin_dinucl-bd_dom"/>
</dbReference>
<dbReference type="GO" id="GO:0045333">
    <property type="term" value="P:cellular respiration"/>
    <property type="evidence" value="ECO:0007669"/>
    <property type="project" value="UniProtKB-ARBA"/>
</dbReference>
<evidence type="ECO:0000313" key="13">
    <source>
        <dbReference type="Proteomes" id="UP000078272"/>
    </source>
</evidence>
<dbReference type="InterPro" id="IPR037951">
    <property type="entry name" value="MopB_CT_YdeP"/>
</dbReference>
<dbReference type="Gene3D" id="3.40.50.740">
    <property type="match status" value="1"/>
</dbReference>
<dbReference type="Pfam" id="PF01568">
    <property type="entry name" value="Molydop_binding"/>
    <property type="match status" value="1"/>
</dbReference>
<dbReference type="InterPro" id="IPR041953">
    <property type="entry name" value="YdeP_MopB"/>
</dbReference>
<proteinExistence type="inferred from homology"/>
<dbReference type="CDD" id="cd02787">
    <property type="entry name" value="MopB_CT_ydeP"/>
    <property type="match status" value="1"/>
</dbReference>
<dbReference type="PATRIC" id="fig|401562.3.peg.4933"/>
<evidence type="ECO:0000259" key="10">
    <source>
        <dbReference type="Pfam" id="PF00384"/>
    </source>
</evidence>
<dbReference type="InterPro" id="IPR009010">
    <property type="entry name" value="Asp_de-COase-like_dom_sf"/>
</dbReference>
<dbReference type="InterPro" id="IPR006656">
    <property type="entry name" value="Mopterin_OxRdtase"/>
</dbReference>
<protein>
    <submittedName>
        <fullName evidence="12">Formate dehydrogenase</fullName>
    </submittedName>
</protein>
<gene>
    <name evidence="12" type="ORF">NS226_22160</name>
</gene>
<evidence type="ECO:0000256" key="5">
    <source>
        <dbReference type="ARBA" id="ARBA00022505"/>
    </source>
</evidence>
<dbReference type="Gene3D" id="3.40.228.10">
    <property type="entry name" value="Dimethylsulfoxide Reductase, domain 2"/>
    <property type="match status" value="1"/>
</dbReference>
<dbReference type="CDD" id="cd02767">
    <property type="entry name" value="MopB_ydeP"/>
    <property type="match status" value="1"/>
</dbReference>
<dbReference type="GO" id="GO:1990204">
    <property type="term" value="C:oxidoreductase complex"/>
    <property type="evidence" value="ECO:0007669"/>
    <property type="project" value="UniProtKB-ARBA"/>
</dbReference>
<dbReference type="NCBIfam" id="TIGR01701">
    <property type="entry name" value="Fdhalpha-like"/>
    <property type="match status" value="1"/>
</dbReference>
<evidence type="ECO:0000256" key="3">
    <source>
        <dbReference type="ARBA" id="ARBA00010312"/>
    </source>
</evidence>
<evidence type="ECO:0000256" key="7">
    <source>
        <dbReference type="ARBA" id="ARBA00023002"/>
    </source>
</evidence>
<keyword evidence="5" id="KW-0500">Molybdenum</keyword>
<dbReference type="AlphaFoldDB" id="A0A175R194"/>
<dbReference type="Pfam" id="PF00384">
    <property type="entry name" value="Molybdopterin"/>
    <property type="match status" value="1"/>
</dbReference>
<dbReference type="SUPFAM" id="SSF53706">
    <property type="entry name" value="Formate dehydrogenase/DMSO reductase, domains 1-3"/>
    <property type="match status" value="1"/>
</dbReference>
<dbReference type="PANTHER" id="PTHR43105">
    <property type="entry name" value="RESPIRATORY NITRATE REDUCTASE"/>
    <property type="match status" value="1"/>
</dbReference>
<evidence type="ECO:0000256" key="4">
    <source>
        <dbReference type="ARBA" id="ARBA00022485"/>
    </source>
</evidence>
<dbReference type="RefSeq" id="WP_058636801.1">
    <property type="nucleotide sequence ID" value="NZ_LDPZ01000080.1"/>
</dbReference>
<dbReference type="OrthoDB" id="5287431at2"/>
<evidence type="ECO:0000256" key="9">
    <source>
        <dbReference type="ARBA" id="ARBA00023014"/>
    </source>
</evidence>
<evidence type="ECO:0000256" key="8">
    <source>
        <dbReference type="ARBA" id="ARBA00023004"/>
    </source>
</evidence>
<dbReference type="GO" id="GO:0043546">
    <property type="term" value="F:molybdopterin cofactor binding"/>
    <property type="evidence" value="ECO:0007669"/>
    <property type="project" value="InterPro"/>
</dbReference>
<dbReference type="PIRSF" id="PIRSF000144">
    <property type="entry name" value="CbbBc"/>
    <property type="match status" value="1"/>
</dbReference>
<feature type="domain" description="Molybdopterin dinucleotide-binding" evidence="11">
    <location>
        <begin position="654"/>
        <end position="711"/>
    </location>
</feature>
<dbReference type="eggNOG" id="COG0243">
    <property type="taxonomic scope" value="Bacteria"/>
</dbReference>
<dbReference type="SUPFAM" id="SSF50692">
    <property type="entry name" value="ADC-like"/>
    <property type="match status" value="1"/>
</dbReference>
<comment type="cofactor">
    <cofactor evidence="1">
        <name>Mo-bis(molybdopterin guanine dinucleotide)</name>
        <dbReference type="ChEBI" id="CHEBI:60539"/>
    </cofactor>
</comment>
<keyword evidence="4" id="KW-0004">4Fe-4S</keyword>
<keyword evidence="7" id="KW-0560">Oxidoreductase</keyword>
<dbReference type="GO" id="GO:0008863">
    <property type="term" value="F:formate dehydrogenase (NAD+) activity"/>
    <property type="evidence" value="ECO:0007669"/>
    <property type="project" value="InterPro"/>
</dbReference>
<feature type="domain" description="Molybdopterin oxidoreductase" evidence="10">
    <location>
        <begin position="116"/>
        <end position="495"/>
    </location>
</feature>
<evidence type="ECO:0000313" key="12">
    <source>
        <dbReference type="EMBL" id="KTQ82632.1"/>
    </source>
</evidence>
<evidence type="ECO:0000259" key="11">
    <source>
        <dbReference type="Pfam" id="PF01568"/>
    </source>
</evidence>
<dbReference type="PANTHER" id="PTHR43105:SF4">
    <property type="entry name" value="PROTEIN YDEP"/>
    <property type="match status" value="1"/>
</dbReference>
<keyword evidence="9" id="KW-0411">Iron-sulfur</keyword>
<dbReference type="STRING" id="401562.NS365_22660"/>
<dbReference type="InterPro" id="IPR010046">
    <property type="entry name" value="Mopterin_OxRdtse_a_bac"/>
</dbReference>
<evidence type="ECO:0000256" key="1">
    <source>
        <dbReference type="ARBA" id="ARBA00001942"/>
    </source>
</evidence>